<sequence>MDSPAGTTQAHSLNRDTGATMAEILHSAGRFNEIMAEIAAAP</sequence>
<name>A0AAW3URP1_9BURK</name>
<evidence type="ECO:0000313" key="2">
    <source>
        <dbReference type="Proteomes" id="UP000518681"/>
    </source>
</evidence>
<organism evidence="1 2">
    <name type="scientific">Paraburkholderia fungorum</name>
    <dbReference type="NCBI Taxonomy" id="134537"/>
    <lineage>
        <taxon>Bacteria</taxon>
        <taxon>Pseudomonadati</taxon>
        <taxon>Pseudomonadota</taxon>
        <taxon>Betaproteobacteria</taxon>
        <taxon>Burkholderiales</taxon>
        <taxon>Burkholderiaceae</taxon>
        <taxon>Paraburkholderia</taxon>
    </lineage>
</organism>
<proteinExistence type="predicted"/>
<comment type="caution">
    <text evidence="1">The sequence shown here is derived from an EMBL/GenBank/DDBJ whole genome shotgun (WGS) entry which is preliminary data.</text>
</comment>
<dbReference type="RefSeq" id="WP_290128825.1">
    <property type="nucleotide sequence ID" value="NZ_CP099625.1"/>
</dbReference>
<dbReference type="EMBL" id="JACIIK010000002">
    <property type="protein sequence ID" value="MBB6200346.1"/>
    <property type="molecule type" value="Genomic_DNA"/>
</dbReference>
<accession>A0AAW3URP1</accession>
<reference evidence="1 2" key="1">
    <citation type="submission" date="2020-08" db="EMBL/GenBank/DDBJ databases">
        <title>Genomic Encyclopedia of Type Strains, Phase IV (KMG-V): Genome sequencing to study the core and pangenomes of soil and plant-associated prokaryotes.</title>
        <authorList>
            <person name="Whitman W."/>
        </authorList>
    </citation>
    <scope>NUCLEOTIDE SEQUENCE [LARGE SCALE GENOMIC DNA]</scope>
    <source>
        <strain evidence="1 2">SEMIA 4013</strain>
    </source>
</reference>
<evidence type="ECO:0000313" key="1">
    <source>
        <dbReference type="EMBL" id="MBB6200346.1"/>
    </source>
</evidence>
<gene>
    <name evidence="1" type="ORF">GGD69_001192</name>
</gene>
<dbReference type="Proteomes" id="UP000518681">
    <property type="component" value="Unassembled WGS sequence"/>
</dbReference>
<protein>
    <submittedName>
        <fullName evidence="1">Uncharacterized protein</fullName>
    </submittedName>
</protein>
<dbReference type="AlphaFoldDB" id="A0AAW3URP1"/>